<evidence type="ECO:0000313" key="6">
    <source>
        <dbReference type="EMBL" id="TDL95314.1"/>
    </source>
</evidence>
<dbReference type="EC" id="1.1.1.44" evidence="1"/>
<dbReference type="InterPro" id="IPR051402">
    <property type="entry name" value="KPR-Related"/>
</dbReference>
<dbReference type="InterPro" id="IPR008927">
    <property type="entry name" value="6-PGluconate_DH-like_C_sf"/>
</dbReference>
<dbReference type="PANTHER" id="PTHR21708">
    <property type="entry name" value="PROBABLE 2-DEHYDROPANTOATE 2-REDUCTASE"/>
    <property type="match status" value="1"/>
</dbReference>
<dbReference type="InterPro" id="IPR036291">
    <property type="entry name" value="NAD(P)-bd_dom_sf"/>
</dbReference>
<evidence type="ECO:0000256" key="2">
    <source>
        <dbReference type="ARBA" id="ARBA00018193"/>
    </source>
</evidence>
<dbReference type="InterPro" id="IPR013752">
    <property type="entry name" value="KPA_reductase"/>
</dbReference>
<dbReference type="EMBL" id="SCWA01000015">
    <property type="protein sequence ID" value="TDL95314.1"/>
    <property type="molecule type" value="Genomic_DNA"/>
</dbReference>
<dbReference type="OrthoDB" id="9793586at2"/>
<dbReference type="Proteomes" id="UP000295310">
    <property type="component" value="Unassembled WGS sequence"/>
</dbReference>
<dbReference type="Pfam" id="PF08546">
    <property type="entry name" value="ApbA_C"/>
    <property type="match status" value="1"/>
</dbReference>
<feature type="domain" description="Ketopantoate reductase C-terminal" evidence="5">
    <location>
        <begin position="160"/>
        <end position="280"/>
    </location>
</feature>
<evidence type="ECO:0000256" key="3">
    <source>
        <dbReference type="ARBA" id="ARBA00048640"/>
    </source>
</evidence>
<name>A0A4R6BC11_9STAP</name>
<dbReference type="Pfam" id="PF02558">
    <property type="entry name" value="ApbA"/>
    <property type="match status" value="1"/>
</dbReference>
<dbReference type="InterPro" id="IPR013328">
    <property type="entry name" value="6PGD_dom2"/>
</dbReference>
<dbReference type="PANTHER" id="PTHR21708:SF26">
    <property type="entry name" value="2-DEHYDROPANTOATE 2-REDUCTASE"/>
    <property type="match status" value="1"/>
</dbReference>
<dbReference type="GO" id="GO:0004616">
    <property type="term" value="F:phosphogluconate dehydrogenase (decarboxylating) activity"/>
    <property type="evidence" value="ECO:0007669"/>
    <property type="project" value="UniProtKB-EC"/>
</dbReference>
<evidence type="ECO:0000259" key="4">
    <source>
        <dbReference type="Pfam" id="PF02558"/>
    </source>
</evidence>
<evidence type="ECO:0000259" key="5">
    <source>
        <dbReference type="Pfam" id="PF08546"/>
    </source>
</evidence>
<evidence type="ECO:0000256" key="1">
    <source>
        <dbReference type="ARBA" id="ARBA00013011"/>
    </source>
</evidence>
<comment type="catalytic activity">
    <reaction evidence="3">
        <text>6-phospho-D-gluconate + NADP(+) = D-ribulose 5-phosphate + CO2 + NADPH</text>
        <dbReference type="Rhea" id="RHEA:10116"/>
        <dbReference type="ChEBI" id="CHEBI:16526"/>
        <dbReference type="ChEBI" id="CHEBI:57783"/>
        <dbReference type="ChEBI" id="CHEBI:58121"/>
        <dbReference type="ChEBI" id="CHEBI:58349"/>
        <dbReference type="ChEBI" id="CHEBI:58759"/>
        <dbReference type="EC" id="1.1.1.44"/>
    </reaction>
</comment>
<organism evidence="6 7">
    <name type="scientific">Macrococcus brunensis</name>
    <dbReference type="NCBI Taxonomy" id="198483"/>
    <lineage>
        <taxon>Bacteria</taxon>
        <taxon>Bacillati</taxon>
        <taxon>Bacillota</taxon>
        <taxon>Bacilli</taxon>
        <taxon>Bacillales</taxon>
        <taxon>Staphylococcaceae</taxon>
        <taxon>Macrococcus</taxon>
    </lineage>
</organism>
<evidence type="ECO:0000313" key="7">
    <source>
        <dbReference type="Proteomes" id="UP000295310"/>
    </source>
</evidence>
<dbReference type="SUPFAM" id="SSF48179">
    <property type="entry name" value="6-phosphogluconate dehydrogenase C-terminal domain-like"/>
    <property type="match status" value="1"/>
</dbReference>
<dbReference type="AlphaFoldDB" id="A0A4R6BC11"/>
<dbReference type="GO" id="GO:0005737">
    <property type="term" value="C:cytoplasm"/>
    <property type="evidence" value="ECO:0007669"/>
    <property type="project" value="TreeGrafter"/>
</dbReference>
<dbReference type="InterPro" id="IPR013332">
    <property type="entry name" value="KPR_N"/>
</dbReference>
<reference evidence="6 7" key="1">
    <citation type="submission" date="2019-01" db="EMBL/GenBank/DDBJ databases">
        <title>Draft genome sequences of the type strains of six Macrococcus species.</title>
        <authorList>
            <person name="Mazhar S."/>
            <person name="Altermann E."/>
            <person name="Hill C."/>
            <person name="Mcauliffe O."/>
        </authorList>
    </citation>
    <scope>NUCLEOTIDE SEQUENCE [LARGE SCALE GENOMIC DNA]</scope>
    <source>
        <strain evidence="6 7">CCM4811</strain>
    </source>
</reference>
<protein>
    <recommendedName>
        <fullName evidence="2">6-phosphogluconate dehydrogenase, decarboxylating</fullName>
        <ecNumber evidence="1">1.1.1.44</ecNumber>
    </recommendedName>
</protein>
<dbReference type="Gene3D" id="3.40.50.720">
    <property type="entry name" value="NAD(P)-binding Rossmann-like Domain"/>
    <property type="match status" value="1"/>
</dbReference>
<sequence length="284" mass="32212">MTNFAVIGNGAVGSVIANELKSAGKNVRLFGRQEQQIILSMPQQVKLNVTSLVVNQEKFDYIFVAVKATRIAEIRSALIKMCHPDTIIIVCQNGIGQLLQFNMAQSFQAAVYISGQKNGLQVTHFRDKKLILPEHQLMHQLKEELSDTELVIEVSSNQLTILWYKMLVNLGINTVTALSKNTAQIVEIPELRELVQSLLKEGILIANTHGESFTHEVVDEIMAIYDGYPPQMGTSMYYDTLENRLLEYDFIQGEFYRLARHYQLKTPVLDTCCILLSAYQYKKH</sequence>
<dbReference type="NCBIfam" id="NF009542">
    <property type="entry name" value="PRK12921.1-4"/>
    <property type="match status" value="1"/>
</dbReference>
<accession>A0A4R6BC11</accession>
<dbReference type="Gene3D" id="1.10.1040.10">
    <property type="entry name" value="N-(1-d-carboxylethyl)-l-norvaline Dehydrogenase, domain 2"/>
    <property type="match status" value="1"/>
</dbReference>
<comment type="caution">
    <text evidence="6">The sequence shown here is derived from an EMBL/GenBank/DDBJ whole genome shotgun (WGS) entry which is preliminary data.</text>
</comment>
<dbReference type="SUPFAM" id="SSF51735">
    <property type="entry name" value="NAD(P)-binding Rossmann-fold domains"/>
    <property type="match status" value="1"/>
</dbReference>
<keyword evidence="7" id="KW-1185">Reference proteome</keyword>
<proteinExistence type="predicted"/>
<feature type="domain" description="Ketopantoate reductase N-terminal" evidence="4">
    <location>
        <begin position="5"/>
        <end position="132"/>
    </location>
</feature>
<gene>
    <name evidence="6" type="ORF">ERX27_08495</name>
</gene>
<dbReference type="RefSeq" id="WP_133432412.1">
    <property type="nucleotide sequence ID" value="NZ_SCWA01000015.1"/>
</dbReference>